<dbReference type="Gene3D" id="3.40.50.360">
    <property type="match status" value="1"/>
</dbReference>
<dbReference type="EMBL" id="JBIBDZ010000020">
    <property type="protein sequence ID" value="MFF5924221.1"/>
    <property type="molecule type" value="Genomic_DNA"/>
</dbReference>
<sequence>MVFVRVLYASEHHSTQEIASRIGTRLRTQGHHVEVRALTSALGGLPRADAFVMGSAVHDGAWLPTAEAAVRVGAEGLRGQPVWMFSVGMSAALPRLLRLLADRVVQPRVAALVDVVSPREHRRFSGVIRREHLDRKGAVLFRLLGCRYGDHRDWAAVEAWADDIARQLTALPARGPAD</sequence>
<dbReference type="SUPFAM" id="SSF52218">
    <property type="entry name" value="Flavoproteins"/>
    <property type="match status" value="1"/>
</dbReference>
<dbReference type="Pfam" id="PF12724">
    <property type="entry name" value="Flavodoxin_5"/>
    <property type="match status" value="1"/>
</dbReference>
<comment type="caution">
    <text evidence="2">The sequence shown here is derived from an EMBL/GenBank/DDBJ whole genome shotgun (WGS) entry which is preliminary data.</text>
</comment>
<keyword evidence="3" id="KW-1185">Reference proteome</keyword>
<reference evidence="2 3" key="1">
    <citation type="submission" date="2024-10" db="EMBL/GenBank/DDBJ databases">
        <title>The Natural Products Discovery Center: Release of the First 8490 Sequenced Strains for Exploring Actinobacteria Biosynthetic Diversity.</title>
        <authorList>
            <person name="Kalkreuter E."/>
            <person name="Kautsar S.A."/>
            <person name="Yang D."/>
            <person name="Bader C.D."/>
            <person name="Teijaro C.N."/>
            <person name="Fluegel L."/>
            <person name="Davis C.M."/>
            <person name="Simpson J.R."/>
            <person name="Lauterbach L."/>
            <person name="Steele A.D."/>
            <person name="Gui C."/>
            <person name="Meng S."/>
            <person name="Li G."/>
            <person name="Viehrig K."/>
            <person name="Ye F."/>
            <person name="Su P."/>
            <person name="Kiefer A.F."/>
            <person name="Nichols A."/>
            <person name="Cepeda A.J."/>
            <person name="Yan W."/>
            <person name="Fan B."/>
            <person name="Jiang Y."/>
            <person name="Adhikari A."/>
            <person name="Zheng C.-J."/>
            <person name="Schuster L."/>
            <person name="Cowan T.M."/>
            <person name="Smanski M.J."/>
            <person name="Chevrette M.G."/>
            <person name="De Carvalho L.P.S."/>
            <person name="Shen B."/>
        </authorList>
    </citation>
    <scope>NUCLEOTIDE SEQUENCE [LARGE SCALE GENOMIC DNA]</scope>
    <source>
        <strain evidence="2 3">NPDC012605</strain>
    </source>
</reference>
<name>A0ABW6Y393_9ACTN</name>
<dbReference type="Proteomes" id="UP001602370">
    <property type="component" value="Unassembled WGS sequence"/>
</dbReference>
<feature type="domain" description="Flavodoxin" evidence="1">
    <location>
        <begin position="6"/>
        <end position="94"/>
    </location>
</feature>
<dbReference type="RefSeq" id="WP_388312127.1">
    <property type="nucleotide sequence ID" value="NZ_JBIBDZ010000020.1"/>
</dbReference>
<gene>
    <name evidence="2" type="ORF">ACFY8C_38745</name>
</gene>
<accession>A0ABW6Y393</accession>
<evidence type="ECO:0000313" key="2">
    <source>
        <dbReference type="EMBL" id="MFF5924221.1"/>
    </source>
</evidence>
<dbReference type="InterPro" id="IPR026816">
    <property type="entry name" value="Flavodoxin_dom"/>
</dbReference>
<evidence type="ECO:0000259" key="1">
    <source>
        <dbReference type="Pfam" id="PF12724"/>
    </source>
</evidence>
<protein>
    <submittedName>
        <fullName evidence="2">Flavodoxin domain-containing protein</fullName>
    </submittedName>
</protein>
<evidence type="ECO:0000313" key="3">
    <source>
        <dbReference type="Proteomes" id="UP001602370"/>
    </source>
</evidence>
<dbReference type="InterPro" id="IPR029039">
    <property type="entry name" value="Flavoprotein-like_sf"/>
</dbReference>
<organism evidence="2 3">
    <name type="scientific">Streptomyces flavochromogenes</name>
    <dbReference type="NCBI Taxonomy" id="68199"/>
    <lineage>
        <taxon>Bacteria</taxon>
        <taxon>Bacillati</taxon>
        <taxon>Actinomycetota</taxon>
        <taxon>Actinomycetes</taxon>
        <taxon>Kitasatosporales</taxon>
        <taxon>Streptomycetaceae</taxon>
        <taxon>Streptomyces</taxon>
    </lineage>
</organism>
<proteinExistence type="predicted"/>